<evidence type="ECO:0000313" key="4">
    <source>
        <dbReference type="Proteomes" id="UP000472274"/>
    </source>
</evidence>
<evidence type="ECO:0000256" key="1">
    <source>
        <dbReference type="SAM" id="MobiDB-lite"/>
    </source>
</evidence>
<feature type="region of interest" description="Disordered" evidence="1">
    <location>
        <begin position="431"/>
        <end position="456"/>
    </location>
</feature>
<dbReference type="SMART" id="SM00165">
    <property type="entry name" value="UBA"/>
    <property type="match status" value="1"/>
</dbReference>
<name>A0A674KBI4_9SAUR</name>
<dbReference type="FunCoup" id="A0A674KBI4">
    <property type="interactions" value="3"/>
</dbReference>
<accession>A0A674KBI4</accession>
<dbReference type="GO" id="GO:0030054">
    <property type="term" value="C:cell junction"/>
    <property type="evidence" value="ECO:0007669"/>
    <property type="project" value="Ensembl"/>
</dbReference>
<dbReference type="Ensembl" id="ENSTMTT00000032081.1">
    <property type="protein sequence ID" value="ENSTMTP00000030955.1"/>
    <property type="gene ID" value="ENSTMTG00000022283.1"/>
</dbReference>
<dbReference type="PANTHER" id="PTHR15397:SF3">
    <property type="entry name" value="DNA DAMAGE INDUCIBLE 1 HOMOLOG 2"/>
    <property type="match status" value="1"/>
</dbReference>
<reference evidence="3" key="1">
    <citation type="submission" date="2025-08" db="UniProtKB">
        <authorList>
            <consortium name="Ensembl"/>
        </authorList>
    </citation>
    <scope>IDENTIFICATION</scope>
</reference>
<dbReference type="GO" id="GO:0042997">
    <property type="term" value="P:negative regulation of Golgi to plasma membrane protein transport"/>
    <property type="evidence" value="ECO:0007669"/>
    <property type="project" value="Ensembl"/>
</dbReference>
<feature type="region of interest" description="Disordered" evidence="1">
    <location>
        <begin position="70"/>
        <end position="109"/>
    </location>
</feature>
<gene>
    <name evidence="3" type="primary">RSC1A1</name>
</gene>
<evidence type="ECO:0000313" key="3">
    <source>
        <dbReference type="Ensembl" id="ENSTMTP00000030955.1"/>
    </source>
</evidence>
<feature type="compositionally biased region" description="Polar residues" evidence="1">
    <location>
        <begin position="442"/>
        <end position="456"/>
    </location>
</feature>
<dbReference type="GO" id="GO:0010829">
    <property type="term" value="P:negative regulation of D-glucose transmembrane transport"/>
    <property type="evidence" value="ECO:0007669"/>
    <property type="project" value="Ensembl"/>
</dbReference>
<dbReference type="Gene3D" id="2.40.70.10">
    <property type="entry name" value="Acid Proteases"/>
    <property type="match status" value="1"/>
</dbReference>
<evidence type="ECO:0000259" key="2">
    <source>
        <dbReference type="PROSITE" id="PS50030"/>
    </source>
</evidence>
<dbReference type="PROSITE" id="PS50030">
    <property type="entry name" value="UBA"/>
    <property type="match status" value="1"/>
</dbReference>
<proteinExistence type="predicted"/>
<reference evidence="3" key="2">
    <citation type="submission" date="2025-09" db="UniProtKB">
        <authorList>
            <consortium name="Ensembl"/>
        </authorList>
    </citation>
    <scope>IDENTIFICATION</scope>
</reference>
<dbReference type="GO" id="GO:0005654">
    <property type="term" value="C:nucleoplasm"/>
    <property type="evidence" value="ECO:0007669"/>
    <property type="project" value="Ensembl"/>
</dbReference>
<keyword evidence="4" id="KW-1185">Reference proteome</keyword>
<dbReference type="GO" id="GO:0019871">
    <property type="term" value="F:sodium channel inhibitor activity"/>
    <property type="evidence" value="ECO:0007669"/>
    <property type="project" value="Ensembl"/>
</dbReference>
<dbReference type="InterPro" id="IPR021109">
    <property type="entry name" value="Peptidase_aspartic_dom_sf"/>
</dbReference>
<dbReference type="GeneTree" id="ENSGT00390000005744"/>
<sequence length="729" mass="78348">MDMLLGLDMLKRHQCSIDLKKNVLVIGTTGSQTTFLPEGELPECARLAYGPGREDMRPEEIADQELAEALQKSVEEAENSDKETTSLEMPSLPSSDGFKSPVHSSGLSSKVCNPTNQLLDHSVSAPASICSHKSSLAERDPTAVKSLESPAECQLAPDPLLLQNLSDHAARSAQNDHAIQTGAVACHSPTIPSQNTLEKTVAADHPMKYNIKEQAHGLESPMEVTREGSLADTTSKHGQQAVLDVPLPSEQLELNQMNEFPLDLQTHKEPVSEQCLDKQNEPTEPEHPCNVSALELPAVGEQGLTNIQPDSPIDSLTERRKSGLKNIELSCGKENIPVSASCGCTCTEIFMETDVAEQSVITVHSLPSKQNAQAKNIGGSVLNLDCSLMQVESSKHDPSVSVFSSNPVSTSDLLQPETNVEMTAVCTELPNLSAENSSSSSDIRQLNGDTAASTEEPSLSLTAALKELHELLVINSKGDSVIFMSEEDTGQPETVLEEQMECKELSDDEHESVGPESGDLNSSFHMVMPEHVNPEGLAGAPSYAMGIENASIKVLTSSQSTVEKDALEIQKSSSKSDSVILSSVATFDQLQSTEQAEILPECLVNDRVPASQTLELNRSRSPELTVEDDVPRDAQSLLTEVSEISDSSSNPEDPRPPYGLVEPLLCPPISNLELRSRAAPLPVFPAADINQILRAGFTMREALEALEQAGGNANLALLFLLAKNIVVPT</sequence>
<feature type="compositionally biased region" description="Basic and acidic residues" evidence="1">
    <location>
        <begin position="73"/>
        <end position="85"/>
    </location>
</feature>
<dbReference type="PANTHER" id="PTHR15397">
    <property type="entry name" value="SODIUM-GLUCOSE COTRANSPORTER REGULATORY PROTEIN -RELATED"/>
    <property type="match status" value="1"/>
</dbReference>
<dbReference type="GO" id="GO:0032243">
    <property type="term" value="P:negative regulation of nucleoside transport"/>
    <property type="evidence" value="ECO:0007669"/>
    <property type="project" value="Ensembl"/>
</dbReference>
<dbReference type="AlphaFoldDB" id="A0A674KBI4"/>
<protein>
    <submittedName>
        <fullName evidence="3">Regulator of solute carriers 1</fullName>
    </submittedName>
</protein>
<dbReference type="Proteomes" id="UP000472274">
    <property type="component" value="Unplaced"/>
</dbReference>
<dbReference type="InParanoid" id="A0A674KBI4"/>
<feature type="domain" description="UBA" evidence="2">
    <location>
        <begin position="673"/>
        <end position="723"/>
    </location>
</feature>
<dbReference type="InterPro" id="IPR015940">
    <property type="entry name" value="UBA"/>
</dbReference>
<organism evidence="3 4">
    <name type="scientific">Terrapene triunguis</name>
    <name type="common">Three-toed box turtle</name>
    <dbReference type="NCBI Taxonomy" id="2587831"/>
    <lineage>
        <taxon>Eukaryota</taxon>
        <taxon>Metazoa</taxon>
        <taxon>Chordata</taxon>
        <taxon>Craniata</taxon>
        <taxon>Vertebrata</taxon>
        <taxon>Euteleostomi</taxon>
        <taxon>Archelosauria</taxon>
        <taxon>Testudinata</taxon>
        <taxon>Testudines</taxon>
        <taxon>Cryptodira</taxon>
        <taxon>Durocryptodira</taxon>
        <taxon>Testudinoidea</taxon>
        <taxon>Emydidae</taxon>
        <taxon>Terrapene</taxon>
    </lineage>
</organism>